<dbReference type="AlphaFoldDB" id="A0A1F5TP84"/>
<evidence type="ECO:0000313" key="3">
    <source>
        <dbReference type="Proteomes" id="UP000177939"/>
    </source>
</evidence>
<dbReference type="Gene3D" id="3.90.1210.10">
    <property type="entry name" value="Antifreeze-like/N-acetylneuraminic acid synthase C-terminal domain"/>
    <property type="match status" value="1"/>
</dbReference>
<evidence type="ECO:0000259" key="1">
    <source>
        <dbReference type="PROSITE" id="PS50844"/>
    </source>
</evidence>
<evidence type="ECO:0000313" key="2">
    <source>
        <dbReference type="EMBL" id="OGF40609.1"/>
    </source>
</evidence>
<dbReference type="InterPro" id="IPR057736">
    <property type="entry name" value="SAF_PseI/NeuA/NeuB"/>
</dbReference>
<dbReference type="InterPro" id="IPR051690">
    <property type="entry name" value="PseI-like"/>
</dbReference>
<feature type="domain" description="AFP-like" evidence="1">
    <location>
        <begin position="294"/>
        <end position="351"/>
    </location>
</feature>
<dbReference type="InterPro" id="IPR013132">
    <property type="entry name" value="PseI/NeuA/B-like_N"/>
</dbReference>
<dbReference type="PANTHER" id="PTHR42966">
    <property type="entry name" value="N-ACETYLNEURAMINATE SYNTHASE"/>
    <property type="match status" value="1"/>
</dbReference>
<organism evidence="2 3">
    <name type="scientific">Candidatus Falkowbacteria bacterium RIFOXYC2_FULL_47_12</name>
    <dbReference type="NCBI Taxonomy" id="1798004"/>
    <lineage>
        <taxon>Bacteria</taxon>
        <taxon>Candidatus Falkowiibacteriota</taxon>
    </lineage>
</organism>
<dbReference type="InterPro" id="IPR036732">
    <property type="entry name" value="AFP_Neu5c_C_sf"/>
</dbReference>
<gene>
    <name evidence="2" type="ORF">A2477_03850</name>
</gene>
<dbReference type="CDD" id="cd11615">
    <property type="entry name" value="SAF_NeuB_like"/>
    <property type="match status" value="1"/>
</dbReference>
<dbReference type="InterPro" id="IPR013785">
    <property type="entry name" value="Aldolase_TIM"/>
</dbReference>
<comment type="caution">
    <text evidence="2">The sequence shown here is derived from an EMBL/GenBank/DDBJ whole genome shotgun (WGS) entry which is preliminary data.</text>
</comment>
<dbReference type="Pfam" id="PF03102">
    <property type="entry name" value="NeuB"/>
    <property type="match status" value="1"/>
</dbReference>
<reference evidence="2 3" key="1">
    <citation type="journal article" date="2016" name="Nat. Commun.">
        <title>Thousands of microbial genomes shed light on interconnected biogeochemical processes in an aquifer system.</title>
        <authorList>
            <person name="Anantharaman K."/>
            <person name="Brown C.T."/>
            <person name="Hug L.A."/>
            <person name="Sharon I."/>
            <person name="Castelle C.J."/>
            <person name="Probst A.J."/>
            <person name="Thomas B.C."/>
            <person name="Singh A."/>
            <person name="Wilkins M.J."/>
            <person name="Karaoz U."/>
            <person name="Brodie E.L."/>
            <person name="Williams K.H."/>
            <person name="Hubbard S.S."/>
            <person name="Banfield J.F."/>
        </authorList>
    </citation>
    <scope>NUCLEOTIDE SEQUENCE [LARGE SCALE GENOMIC DNA]</scope>
</reference>
<accession>A0A1F5TP84</accession>
<name>A0A1F5TP84_9BACT</name>
<dbReference type="PANTHER" id="PTHR42966:SF1">
    <property type="entry name" value="SIALIC ACID SYNTHASE"/>
    <property type="match status" value="1"/>
</dbReference>
<dbReference type="GO" id="GO:0016051">
    <property type="term" value="P:carbohydrate biosynthetic process"/>
    <property type="evidence" value="ECO:0007669"/>
    <property type="project" value="InterPro"/>
</dbReference>
<dbReference type="EMBL" id="MFGL01000020">
    <property type="protein sequence ID" value="OGF40609.1"/>
    <property type="molecule type" value="Genomic_DNA"/>
</dbReference>
<dbReference type="Proteomes" id="UP000177939">
    <property type="component" value="Unassembled WGS sequence"/>
</dbReference>
<dbReference type="PROSITE" id="PS50844">
    <property type="entry name" value="AFP_LIKE"/>
    <property type="match status" value="1"/>
</dbReference>
<dbReference type="SUPFAM" id="SSF51569">
    <property type="entry name" value="Aldolase"/>
    <property type="match status" value="1"/>
</dbReference>
<dbReference type="InterPro" id="IPR006190">
    <property type="entry name" value="SAF_AFP_Neu5Ac"/>
</dbReference>
<proteinExistence type="predicted"/>
<dbReference type="Gene3D" id="3.20.20.70">
    <property type="entry name" value="Aldolase class I"/>
    <property type="match status" value="1"/>
</dbReference>
<dbReference type="GO" id="GO:0047444">
    <property type="term" value="F:N-acylneuraminate-9-phosphate synthase activity"/>
    <property type="evidence" value="ECO:0007669"/>
    <property type="project" value="TreeGrafter"/>
</dbReference>
<dbReference type="SUPFAM" id="SSF51269">
    <property type="entry name" value="AFP III-like domain"/>
    <property type="match status" value="1"/>
</dbReference>
<sequence length="351" mass="39335">MKEIQKIKIGDRYVGEGEPTFIVAEIGQNHNGDVAIARALIDQAHHDGVDAVKFCKRHIQSDLTRANYNMLYPSENSFGRTYGEHREFLEFSIGQHRELKKYAEGKGLIYFASVCDITSADEMDSLDVLMFKVASRDLTNKPLIEHIAKKQRPIFLSTGMSNLWDVVRTVDLIRKYHNNILLFQCTSEYPARYEDINLNAMVNLRNHFCLPIGISDHAPGIMVACAATVMGAVATEKHVTLSREMRGTDHKAALEPPGMERLVGWIRSFEKAKGTGVKSMFDGEFIAKKKLVRSIVASRDILAGEVVTSDMLAAKSHIELGLNPFEDEKILGKTLNKDIKADNLITLEDVQ</sequence>
<dbReference type="Pfam" id="PF08666">
    <property type="entry name" value="SAF"/>
    <property type="match status" value="1"/>
</dbReference>
<dbReference type="SMART" id="SM00858">
    <property type="entry name" value="SAF"/>
    <property type="match status" value="1"/>
</dbReference>
<dbReference type="InterPro" id="IPR013974">
    <property type="entry name" value="SAF"/>
</dbReference>
<protein>
    <recommendedName>
        <fullName evidence="1">AFP-like domain-containing protein</fullName>
    </recommendedName>
</protein>